<dbReference type="SMART" id="SM00028">
    <property type="entry name" value="TPR"/>
    <property type="match status" value="6"/>
</dbReference>
<dbReference type="InterPro" id="IPR013105">
    <property type="entry name" value="TPR_2"/>
</dbReference>
<dbReference type="GO" id="GO:0006368">
    <property type="term" value="P:transcription elongation by RNA polymerase II"/>
    <property type="evidence" value="ECO:0007669"/>
    <property type="project" value="TreeGrafter"/>
</dbReference>
<evidence type="ECO:0000313" key="5">
    <source>
        <dbReference type="EMBL" id="GBG66942.1"/>
    </source>
</evidence>
<name>A0A388KA49_CHABU</name>
<dbReference type="PANTHER" id="PTHR14027">
    <property type="entry name" value="RNA POLYMERASE-ASSOCIATED PROTEIN CTR9"/>
    <property type="match status" value="1"/>
</dbReference>
<protein>
    <submittedName>
        <fullName evidence="5">Uncharacterized protein</fullName>
    </submittedName>
</protein>
<accession>A0A388KA49</accession>
<dbReference type="GO" id="GO:0000993">
    <property type="term" value="F:RNA polymerase II complex binding"/>
    <property type="evidence" value="ECO:0007669"/>
    <property type="project" value="TreeGrafter"/>
</dbReference>
<evidence type="ECO:0000313" key="6">
    <source>
        <dbReference type="Proteomes" id="UP000265515"/>
    </source>
</evidence>
<dbReference type="InterPro" id="IPR019734">
    <property type="entry name" value="TPR_rpt"/>
</dbReference>
<evidence type="ECO:0000256" key="2">
    <source>
        <dbReference type="ARBA" id="ARBA00022803"/>
    </source>
</evidence>
<gene>
    <name evidence="5" type="ORF">CBR_g74629</name>
</gene>
<feature type="repeat" description="TPR" evidence="3">
    <location>
        <begin position="175"/>
        <end position="208"/>
    </location>
</feature>
<dbReference type="Pfam" id="PF13176">
    <property type="entry name" value="TPR_7"/>
    <property type="match status" value="1"/>
</dbReference>
<dbReference type="Pfam" id="PF13432">
    <property type="entry name" value="TPR_16"/>
    <property type="match status" value="2"/>
</dbReference>
<dbReference type="AlphaFoldDB" id="A0A388KA49"/>
<feature type="repeat" description="TPR" evidence="3">
    <location>
        <begin position="326"/>
        <end position="359"/>
    </location>
</feature>
<dbReference type="InterPro" id="IPR011990">
    <property type="entry name" value="TPR-like_helical_dom_sf"/>
</dbReference>
<dbReference type="Proteomes" id="UP000265515">
    <property type="component" value="Unassembled WGS sequence"/>
</dbReference>
<feature type="repeat" description="TPR" evidence="3">
    <location>
        <begin position="360"/>
        <end position="393"/>
    </location>
</feature>
<sequence length="487" mass="54398">MRTRCCVAALASAWAYWSDVCTGTEREYFKQGKTREFLQILEEGSSSEIDEYYGDVKYERIAILNALAAYNTNCGKLETNKREKEEYFIRATHYYNKASKIDHHEPTTWVGKGHLLLAKGDLDQAYEVFKIALDGTPNNVPALLGQASVFFHKGKYFDSLKLYKSALEVNPSCPATVRLGIGLCHLMLKNKSKARQAFERVLQLDPENVEALVALGHLELNDDEAQNGMKPDAVREGMQKMMQAYEIYPFCTTALNYLGSHYFYAGQSYITEQLMEAALSSTDNSQMRAESFYNMARTFHAKGDYEKAASYYRASCQEVKNPKDFILPFYGLGQIHLKVGDFKAALTNFDKVLEARPDNPEALKVVGSIYMQTNREEMALVNFKKVTEIDPRDVDVVRRGSDTRHLAACRFPEAARIIYSQVSPGTSKARCPPESPVPSSKRNGGTIGTSGTKPTGPEYLPPAAVIPLVPQFDPVVLDQSPAVPGFS</sequence>
<dbReference type="SUPFAM" id="SSF48452">
    <property type="entry name" value="TPR-like"/>
    <property type="match status" value="2"/>
</dbReference>
<dbReference type="OrthoDB" id="343875at2759"/>
<keyword evidence="2 3" id="KW-0802">TPR repeat</keyword>
<dbReference type="Gramene" id="GBG66942">
    <property type="protein sequence ID" value="GBG66942"/>
    <property type="gene ID" value="CBR_g74629"/>
</dbReference>
<feature type="repeat" description="TPR" evidence="3">
    <location>
        <begin position="106"/>
        <end position="139"/>
    </location>
</feature>
<dbReference type="PANTHER" id="PTHR14027:SF2">
    <property type="entry name" value="RNA POLYMERASE-ASSOCIATED PROTEIN CTR9 HOMOLOG"/>
    <property type="match status" value="1"/>
</dbReference>
<dbReference type="Gene3D" id="1.25.40.10">
    <property type="entry name" value="Tetratricopeptide repeat domain"/>
    <property type="match status" value="2"/>
</dbReference>
<reference evidence="5 6" key="1">
    <citation type="journal article" date="2018" name="Cell">
        <title>The Chara Genome: Secondary Complexity and Implications for Plant Terrestrialization.</title>
        <authorList>
            <person name="Nishiyama T."/>
            <person name="Sakayama H."/>
            <person name="Vries J.D."/>
            <person name="Buschmann H."/>
            <person name="Saint-Marcoux D."/>
            <person name="Ullrich K.K."/>
            <person name="Haas F.B."/>
            <person name="Vanderstraeten L."/>
            <person name="Becker D."/>
            <person name="Lang D."/>
            <person name="Vosolsobe S."/>
            <person name="Rombauts S."/>
            <person name="Wilhelmsson P.K.I."/>
            <person name="Janitza P."/>
            <person name="Kern R."/>
            <person name="Heyl A."/>
            <person name="Rumpler F."/>
            <person name="Villalobos L.I.A.C."/>
            <person name="Clay J.M."/>
            <person name="Skokan R."/>
            <person name="Toyoda A."/>
            <person name="Suzuki Y."/>
            <person name="Kagoshima H."/>
            <person name="Schijlen E."/>
            <person name="Tajeshwar N."/>
            <person name="Catarino B."/>
            <person name="Hetherington A.J."/>
            <person name="Saltykova A."/>
            <person name="Bonnot C."/>
            <person name="Breuninger H."/>
            <person name="Symeonidi A."/>
            <person name="Radhakrishnan G.V."/>
            <person name="Van Nieuwerburgh F."/>
            <person name="Deforce D."/>
            <person name="Chang C."/>
            <person name="Karol K.G."/>
            <person name="Hedrich R."/>
            <person name="Ulvskov P."/>
            <person name="Glockner G."/>
            <person name="Delwiche C.F."/>
            <person name="Petrasek J."/>
            <person name="Van de Peer Y."/>
            <person name="Friml J."/>
            <person name="Beilby M."/>
            <person name="Dolan L."/>
            <person name="Kohara Y."/>
            <person name="Sugano S."/>
            <person name="Fujiyama A."/>
            <person name="Delaux P.-M."/>
            <person name="Quint M."/>
            <person name="TheiBen G."/>
            <person name="Hagemann M."/>
            <person name="Harholt J."/>
            <person name="Dunand C."/>
            <person name="Zachgo S."/>
            <person name="Langdale J."/>
            <person name="Maumus F."/>
            <person name="Straeten D.V.D."/>
            <person name="Gould S.B."/>
            <person name="Rensing S.A."/>
        </authorList>
    </citation>
    <scope>NUCLEOTIDE SEQUENCE [LARGE SCALE GENOMIC DNA]</scope>
    <source>
        <strain evidence="5 6">S276</strain>
    </source>
</reference>
<dbReference type="EMBL" id="BFEA01000081">
    <property type="protein sequence ID" value="GBG66942.1"/>
    <property type="molecule type" value="Genomic_DNA"/>
</dbReference>
<dbReference type="GO" id="GO:0006355">
    <property type="term" value="P:regulation of DNA-templated transcription"/>
    <property type="evidence" value="ECO:0007669"/>
    <property type="project" value="InterPro"/>
</dbReference>
<feature type="compositionally biased region" description="Polar residues" evidence="4">
    <location>
        <begin position="437"/>
        <end position="453"/>
    </location>
</feature>
<keyword evidence="6" id="KW-1185">Reference proteome</keyword>
<keyword evidence="1" id="KW-0677">Repeat</keyword>
<dbReference type="Pfam" id="PF07719">
    <property type="entry name" value="TPR_2"/>
    <property type="match status" value="1"/>
</dbReference>
<dbReference type="InterPro" id="IPR031101">
    <property type="entry name" value="Ctr9"/>
</dbReference>
<feature type="repeat" description="TPR" evidence="3">
    <location>
        <begin position="140"/>
        <end position="173"/>
    </location>
</feature>
<dbReference type="GO" id="GO:0016593">
    <property type="term" value="C:Cdc73/Paf1 complex"/>
    <property type="evidence" value="ECO:0007669"/>
    <property type="project" value="TreeGrafter"/>
</dbReference>
<organism evidence="5 6">
    <name type="scientific">Chara braunii</name>
    <name type="common">Braun's stonewort</name>
    <dbReference type="NCBI Taxonomy" id="69332"/>
    <lineage>
        <taxon>Eukaryota</taxon>
        <taxon>Viridiplantae</taxon>
        <taxon>Streptophyta</taxon>
        <taxon>Charophyceae</taxon>
        <taxon>Charales</taxon>
        <taxon>Characeae</taxon>
        <taxon>Chara</taxon>
    </lineage>
</organism>
<proteinExistence type="predicted"/>
<comment type="caution">
    <text evidence="5">The sequence shown here is derived from an EMBL/GenBank/DDBJ whole genome shotgun (WGS) entry which is preliminary data.</text>
</comment>
<dbReference type="STRING" id="69332.A0A388KA49"/>
<feature type="region of interest" description="Disordered" evidence="4">
    <location>
        <begin position="424"/>
        <end position="460"/>
    </location>
</feature>
<evidence type="ECO:0000256" key="3">
    <source>
        <dbReference type="PROSITE-ProRule" id="PRU00339"/>
    </source>
</evidence>
<dbReference type="PROSITE" id="PS50005">
    <property type="entry name" value="TPR"/>
    <property type="match status" value="5"/>
</dbReference>
<evidence type="ECO:0000256" key="4">
    <source>
        <dbReference type="SAM" id="MobiDB-lite"/>
    </source>
</evidence>
<dbReference type="FunFam" id="1.25.40.10:FF:000328">
    <property type="entry name" value="protein CTR9 homolog"/>
    <property type="match status" value="1"/>
</dbReference>
<evidence type="ECO:0000256" key="1">
    <source>
        <dbReference type="ARBA" id="ARBA00022737"/>
    </source>
</evidence>